<reference evidence="2" key="1">
    <citation type="submission" date="2020-04" db="EMBL/GenBank/DDBJ databases">
        <authorList>
            <person name="Alioto T."/>
            <person name="Alioto T."/>
            <person name="Gomez Garrido J."/>
        </authorList>
    </citation>
    <scope>NUCLEOTIDE SEQUENCE</scope>
    <source>
        <strain evidence="2">A484AB</strain>
    </source>
</reference>
<feature type="region of interest" description="Disordered" evidence="1">
    <location>
        <begin position="61"/>
        <end position="112"/>
    </location>
</feature>
<evidence type="ECO:0000256" key="1">
    <source>
        <dbReference type="SAM" id="MobiDB-lite"/>
    </source>
</evidence>
<comment type="caution">
    <text evidence="2">The sequence shown here is derived from an EMBL/GenBank/DDBJ whole genome shotgun (WGS) entry which is preliminary data.</text>
</comment>
<evidence type="ECO:0000313" key="2">
    <source>
        <dbReference type="EMBL" id="CAB4025217.1"/>
    </source>
</evidence>
<dbReference type="EMBL" id="CACRXK020013486">
    <property type="protein sequence ID" value="CAB4025217.1"/>
    <property type="molecule type" value="Genomic_DNA"/>
</dbReference>
<dbReference type="Proteomes" id="UP001152795">
    <property type="component" value="Unassembled WGS sequence"/>
</dbReference>
<name>A0A6S7J4E5_PARCT</name>
<feature type="compositionally biased region" description="Basic residues" evidence="1">
    <location>
        <begin position="103"/>
        <end position="112"/>
    </location>
</feature>
<keyword evidence="3" id="KW-1185">Reference proteome</keyword>
<organism evidence="2 3">
    <name type="scientific">Paramuricea clavata</name>
    <name type="common">Red gorgonian</name>
    <name type="synonym">Violescent sea-whip</name>
    <dbReference type="NCBI Taxonomy" id="317549"/>
    <lineage>
        <taxon>Eukaryota</taxon>
        <taxon>Metazoa</taxon>
        <taxon>Cnidaria</taxon>
        <taxon>Anthozoa</taxon>
        <taxon>Octocorallia</taxon>
        <taxon>Malacalcyonacea</taxon>
        <taxon>Plexauridae</taxon>
        <taxon>Paramuricea</taxon>
    </lineage>
</organism>
<evidence type="ECO:0000313" key="3">
    <source>
        <dbReference type="Proteomes" id="UP001152795"/>
    </source>
</evidence>
<gene>
    <name evidence="2" type="ORF">PACLA_8A058711</name>
</gene>
<accession>A0A6S7J4E5</accession>
<proteinExistence type="predicted"/>
<dbReference type="AlphaFoldDB" id="A0A6S7J4E5"/>
<sequence>MASGCIGPQDNRLVYLVTYSQADLTKFSSREEFAEALVLAFSKDNSVIQCAWQYVTKTNREYSQSDGHPDLTNGEPPKTDSASAAIVEGREESDSEGDDATGKRSRKRKKRLTSLEVADIIQSKSIKTRTQLLAFSPTTER</sequence>
<protein>
    <submittedName>
        <fullName evidence="2">Uncharacterized protein</fullName>
    </submittedName>
</protein>